<evidence type="ECO:0000313" key="6">
    <source>
        <dbReference type="EMBL" id="SMC11813.1"/>
    </source>
</evidence>
<keyword evidence="3" id="KW-0732">Signal</keyword>
<name>A0A1X7BQH5_9RHOB</name>
<dbReference type="AlphaFoldDB" id="A0A1X7BQH5"/>
<feature type="coiled-coil region" evidence="2">
    <location>
        <begin position="129"/>
        <end position="156"/>
    </location>
</feature>
<dbReference type="RefSeq" id="WP_139836338.1">
    <property type="nucleotide sequence ID" value="NZ_FWXB01000004.1"/>
</dbReference>
<dbReference type="OrthoDB" id="7620568at2"/>
<dbReference type="InterPro" id="IPR050708">
    <property type="entry name" value="T6SS_VgrG/RHS"/>
</dbReference>
<gene>
    <name evidence="6" type="ORF">ROA7745_01632</name>
</gene>
<dbReference type="InterPro" id="IPR056823">
    <property type="entry name" value="TEN-like_YD-shell"/>
</dbReference>
<evidence type="ECO:0000256" key="2">
    <source>
        <dbReference type="SAM" id="Coils"/>
    </source>
</evidence>
<sequence>MFAISRTFFSRTARAWSSFLVALMLIASNVGPVRAEVDMKDGSYLIVWTDLIVPGEGFDLVVRRGYKSRSLFNGLFGFGWCSDFESRLVTTDSGGLLHKECGAGLETLYTSSATLNRTQMRAANEEAVRQIAASRKSTSEAELEKLRREFERSLNNPDLRAVLISKYNIYASWRPPLLLLERYVSGRDTSNFIEFDGFNFVRHTSEGGLQRFDRSGKLVFARDSENNFAHFSYKDGVLRRIRDDQSRWLEIEIDKASGRIVSILSSEGFESTYHYKGEDLVEMQNAWGNTYFYEYDEAHNLTRIRYPDDTDKVLTYNQEKDWVTSFKERDGCLEVYNYVPQEDDPENHYKSSVTKSCDGKLSLEASYEFWHEVGDDGQHYLKRVLSYLGDDFSDTIYHPYLARPSTVNVNGDVTHYEYDSAGNPKKKITAEGYREHLEFDERGKYTSVFDWFDTSDKEKSGSGVMWTYEYDHAGNITAAHSSNSLSLKIGYDPIGRYKWISDATGQTLKIEYSDTFGKLHRVSLVGEGSITIAYNEAGDIEKLTSEEGEILAGKITRTFNDFLDVIALSNDNWFGADAE</sequence>
<dbReference type="EMBL" id="FWXB01000004">
    <property type="protein sequence ID" value="SMC11813.1"/>
    <property type="molecule type" value="Genomic_DNA"/>
</dbReference>
<feature type="signal peptide" evidence="3">
    <location>
        <begin position="1"/>
        <end position="35"/>
    </location>
</feature>
<dbReference type="Pfam" id="PF25023">
    <property type="entry name" value="TEN_YD-shell"/>
    <property type="match status" value="1"/>
</dbReference>
<evidence type="ECO:0000259" key="5">
    <source>
        <dbReference type="Pfam" id="PF25023"/>
    </source>
</evidence>
<keyword evidence="2" id="KW-0175">Coiled coil</keyword>
<dbReference type="Proteomes" id="UP000193224">
    <property type="component" value="Unassembled WGS sequence"/>
</dbReference>
<dbReference type="InterPro" id="IPR045351">
    <property type="entry name" value="DUF6531"/>
</dbReference>
<evidence type="ECO:0000256" key="1">
    <source>
        <dbReference type="ARBA" id="ARBA00022737"/>
    </source>
</evidence>
<feature type="domain" description="Teneurin-like YD-shell" evidence="5">
    <location>
        <begin position="410"/>
        <end position="515"/>
    </location>
</feature>
<dbReference type="PANTHER" id="PTHR32305:SF15">
    <property type="entry name" value="PROTEIN RHSA-RELATED"/>
    <property type="match status" value="1"/>
</dbReference>
<proteinExistence type="predicted"/>
<accession>A0A1X7BQH5</accession>
<organism evidence="6 7">
    <name type="scientific">Roseovarius aestuarii</name>
    <dbReference type="NCBI Taxonomy" id="475083"/>
    <lineage>
        <taxon>Bacteria</taxon>
        <taxon>Pseudomonadati</taxon>
        <taxon>Pseudomonadota</taxon>
        <taxon>Alphaproteobacteria</taxon>
        <taxon>Rhodobacterales</taxon>
        <taxon>Roseobacteraceae</taxon>
        <taxon>Roseovarius</taxon>
    </lineage>
</organism>
<keyword evidence="7" id="KW-1185">Reference proteome</keyword>
<feature type="chain" id="PRO_5010871218" evidence="3">
    <location>
        <begin position="36"/>
        <end position="579"/>
    </location>
</feature>
<evidence type="ECO:0000256" key="3">
    <source>
        <dbReference type="SAM" id="SignalP"/>
    </source>
</evidence>
<reference evidence="6 7" key="1">
    <citation type="submission" date="2017-03" db="EMBL/GenBank/DDBJ databases">
        <authorList>
            <person name="Afonso C.L."/>
            <person name="Miller P.J."/>
            <person name="Scott M.A."/>
            <person name="Spackman E."/>
            <person name="Goraichik I."/>
            <person name="Dimitrov K.M."/>
            <person name="Suarez D.L."/>
            <person name="Swayne D.E."/>
        </authorList>
    </citation>
    <scope>NUCLEOTIDE SEQUENCE [LARGE SCALE GENOMIC DNA]</scope>
    <source>
        <strain evidence="6 7">CECT 7745</strain>
    </source>
</reference>
<protein>
    <submittedName>
        <fullName evidence="6">RHS Repeat protein</fullName>
    </submittedName>
</protein>
<dbReference type="PANTHER" id="PTHR32305">
    <property type="match status" value="1"/>
</dbReference>
<feature type="domain" description="DUF6531" evidence="4">
    <location>
        <begin position="37"/>
        <end position="100"/>
    </location>
</feature>
<evidence type="ECO:0000313" key="7">
    <source>
        <dbReference type="Proteomes" id="UP000193224"/>
    </source>
</evidence>
<dbReference type="Gene3D" id="2.180.10.10">
    <property type="entry name" value="RHS repeat-associated core"/>
    <property type="match status" value="2"/>
</dbReference>
<keyword evidence="1" id="KW-0677">Repeat</keyword>
<evidence type="ECO:0000259" key="4">
    <source>
        <dbReference type="Pfam" id="PF20148"/>
    </source>
</evidence>
<dbReference type="Pfam" id="PF20148">
    <property type="entry name" value="DUF6531"/>
    <property type="match status" value="1"/>
</dbReference>